<dbReference type="InterPro" id="IPR050283">
    <property type="entry name" value="E-box_TF_Regulators"/>
</dbReference>
<dbReference type="PANTHER" id="PTHR23349">
    <property type="entry name" value="BASIC HELIX-LOOP-HELIX TRANSCRIPTION FACTOR, TWIST"/>
    <property type="match status" value="1"/>
</dbReference>
<dbReference type="SMART" id="SM00353">
    <property type="entry name" value="HLH"/>
    <property type="match status" value="1"/>
</dbReference>
<sequence length="225" mass="25858">MDGQEGQQETPMYHTLTPYSVPSTSATGPANVIPAVIYPDYPMEWRHAATIDSVRQAEIAQYQAYMGYQATGHHGDAFYRHDLPANADLQNYQYALAERSATQYQATSSIRSSTTSTGASGKPKRKRVQSATQRRAANIRERRRMFHLNEAFDNLRKRLPAFNYEKRLSRIETLRLAITYISFMQDISNGQDPNKVKLKSYKEFEHDFYNNERENISEDSLDSEI</sequence>
<dbReference type="CDD" id="cd11415">
    <property type="entry name" value="bHLH_TS_FERD3L_NATO3"/>
    <property type="match status" value="1"/>
</dbReference>
<dbReference type="SUPFAM" id="SSF47459">
    <property type="entry name" value="HLH, helix-loop-helix DNA-binding domain"/>
    <property type="match status" value="1"/>
</dbReference>
<feature type="compositionally biased region" description="Low complexity" evidence="1">
    <location>
        <begin position="106"/>
        <end position="121"/>
    </location>
</feature>
<dbReference type="EMBL" id="JARBDR010000342">
    <property type="protein sequence ID" value="KAJ8313929.1"/>
    <property type="molecule type" value="Genomic_DNA"/>
</dbReference>
<protein>
    <recommendedName>
        <fullName evidence="2">BHLH domain-containing protein</fullName>
    </recommendedName>
</protein>
<keyword evidence="4" id="KW-1185">Reference proteome</keyword>
<dbReference type="Gene3D" id="4.10.280.10">
    <property type="entry name" value="Helix-loop-helix DNA-binding domain"/>
    <property type="match status" value="1"/>
</dbReference>
<reference evidence="3 4" key="1">
    <citation type="submission" date="2022-12" db="EMBL/GenBank/DDBJ databases">
        <title>Chromosome-level genome of Tegillarca granosa.</title>
        <authorList>
            <person name="Kim J."/>
        </authorList>
    </citation>
    <scope>NUCLEOTIDE SEQUENCE [LARGE SCALE GENOMIC DNA]</scope>
    <source>
        <strain evidence="3">Teg-2019</strain>
        <tissue evidence="3">Adductor muscle</tissue>
    </source>
</reference>
<dbReference type="Proteomes" id="UP001217089">
    <property type="component" value="Unassembled WGS sequence"/>
</dbReference>
<evidence type="ECO:0000259" key="2">
    <source>
        <dbReference type="PROSITE" id="PS50888"/>
    </source>
</evidence>
<dbReference type="Pfam" id="PF00010">
    <property type="entry name" value="HLH"/>
    <property type="match status" value="1"/>
</dbReference>
<feature type="region of interest" description="Disordered" evidence="1">
    <location>
        <begin position="105"/>
        <end position="138"/>
    </location>
</feature>
<dbReference type="InterPro" id="IPR036638">
    <property type="entry name" value="HLH_DNA-bd_sf"/>
</dbReference>
<feature type="domain" description="BHLH" evidence="2">
    <location>
        <begin position="132"/>
        <end position="184"/>
    </location>
</feature>
<gene>
    <name evidence="3" type="ORF">KUTeg_008490</name>
</gene>
<accession>A0ABQ9F995</accession>
<dbReference type="PANTHER" id="PTHR23349:SF63">
    <property type="entry name" value="FER3-LIKE PROTEIN"/>
    <property type="match status" value="1"/>
</dbReference>
<name>A0ABQ9F995_TEGGR</name>
<proteinExistence type="predicted"/>
<dbReference type="InterPro" id="IPR011598">
    <property type="entry name" value="bHLH_dom"/>
</dbReference>
<evidence type="ECO:0000313" key="4">
    <source>
        <dbReference type="Proteomes" id="UP001217089"/>
    </source>
</evidence>
<dbReference type="PROSITE" id="PS50888">
    <property type="entry name" value="BHLH"/>
    <property type="match status" value="1"/>
</dbReference>
<evidence type="ECO:0000313" key="3">
    <source>
        <dbReference type="EMBL" id="KAJ8313929.1"/>
    </source>
</evidence>
<organism evidence="3 4">
    <name type="scientific">Tegillarca granosa</name>
    <name type="common">Malaysian cockle</name>
    <name type="synonym">Anadara granosa</name>
    <dbReference type="NCBI Taxonomy" id="220873"/>
    <lineage>
        <taxon>Eukaryota</taxon>
        <taxon>Metazoa</taxon>
        <taxon>Spiralia</taxon>
        <taxon>Lophotrochozoa</taxon>
        <taxon>Mollusca</taxon>
        <taxon>Bivalvia</taxon>
        <taxon>Autobranchia</taxon>
        <taxon>Pteriomorphia</taxon>
        <taxon>Arcoida</taxon>
        <taxon>Arcoidea</taxon>
        <taxon>Arcidae</taxon>
        <taxon>Tegillarca</taxon>
    </lineage>
</organism>
<evidence type="ECO:0000256" key="1">
    <source>
        <dbReference type="SAM" id="MobiDB-lite"/>
    </source>
</evidence>
<comment type="caution">
    <text evidence="3">The sequence shown here is derived from an EMBL/GenBank/DDBJ whole genome shotgun (WGS) entry which is preliminary data.</text>
</comment>